<dbReference type="EMBL" id="MEHJ01000001">
    <property type="protein sequence ID" value="OEJ25667.1"/>
    <property type="molecule type" value="Genomic_DNA"/>
</dbReference>
<dbReference type="Proteomes" id="UP000095759">
    <property type="component" value="Unassembled WGS sequence"/>
</dbReference>
<evidence type="ECO:0008006" key="5">
    <source>
        <dbReference type="Google" id="ProtNLM"/>
    </source>
</evidence>
<protein>
    <recommendedName>
        <fullName evidence="5">DUF3558 domain-containing protein</fullName>
    </recommendedName>
</protein>
<evidence type="ECO:0000256" key="1">
    <source>
        <dbReference type="SAM" id="MobiDB-lite"/>
    </source>
</evidence>
<dbReference type="RefSeq" id="WP_069932847.1">
    <property type="nucleotide sequence ID" value="NZ_MEHJ01000001.1"/>
</dbReference>
<sequence length="321" mass="32694">MQRKVYVTGVALLAALTAGCTGGSGTDGSTADAKAGEANTSVAAPGKYRTLREPCGSVDRGILRDLLPGAATLPEEQQEKAYDGTAAVTYDTDRRVGCKWKVDSPAATHHLLVDFERVVSYDADVSDDDRAEEVFAKQETAADLPAPTRSPDADPDEGADPDDGGATEDGEGDSSASPGSGSSDDPPTAPPSKAAGKPGGDSTTATPDSSADSATEGPTGGASDSATGAGGNSGAVAQAPEGLEPRTLAGLGDAAFLDDALVRSGSTAQRRTVSVVFRTSNVIVTVQYSEQPTTTNDLPDSKELQEKTQALARRLAEQFSD</sequence>
<dbReference type="STRING" id="285458.BGM19_21480"/>
<evidence type="ECO:0000313" key="4">
    <source>
        <dbReference type="Proteomes" id="UP000095759"/>
    </source>
</evidence>
<keyword evidence="4" id="KW-1185">Reference proteome</keyword>
<proteinExistence type="predicted"/>
<dbReference type="AlphaFoldDB" id="A0A1E5P878"/>
<name>A0A1E5P878_9ACTN</name>
<gene>
    <name evidence="3" type="ORF">AS594_15330</name>
</gene>
<feature type="compositionally biased region" description="Low complexity" evidence="1">
    <location>
        <begin position="173"/>
        <end position="227"/>
    </location>
</feature>
<organism evidence="3 4">
    <name type="scientific">Streptomyces agglomeratus</name>
    <dbReference type="NCBI Taxonomy" id="285458"/>
    <lineage>
        <taxon>Bacteria</taxon>
        <taxon>Bacillati</taxon>
        <taxon>Actinomycetota</taxon>
        <taxon>Actinomycetes</taxon>
        <taxon>Kitasatosporales</taxon>
        <taxon>Streptomycetaceae</taxon>
        <taxon>Streptomyces</taxon>
    </lineage>
</organism>
<comment type="caution">
    <text evidence="3">The sequence shown here is derived from an EMBL/GenBank/DDBJ whole genome shotgun (WGS) entry which is preliminary data.</text>
</comment>
<feature type="region of interest" description="Disordered" evidence="1">
    <location>
        <begin position="136"/>
        <end position="246"/>
    </location>
</feature>
<evidence type="ECO:0000256" key="2">
    <source>
        <dbReference type="SAM" id="SignalP"/>
    </source>
</evidence>
<feature type="chain" id="PRO_5039574933" description="DUF3558 domain-containing protein" evidence="2">
    <location>
        <begin position="21"/>
        <end position="321"/>
    </location>
</feature>
<keyword evidence="2" id="KW-0732">Signal</keyword>
<accession>A0A1E5P878</accession>
<reference evidence="3 4" key="1">
    <citation type="submission" date="2016-08" db="EMBL/GenBank/DDBJ databases">
        <title>Complete genome sequence of Streptomyces agglomeratus strain 6-3-2, a novel anti-MRSA actinomycete isolated from Wuli of Tebit, China.</title>
        <authorList>
            <person name="Chen X."/>
        </authorList>
    </citation>
    <scope>NUCLEOTIDE SEQUENCE [LARGE SCALE GENOMIC DNA]</scope>
    <source>
        <strain evidence="3 4">6-3-2</strain>
    </source>
</reference>
<feature type="compositionally biased region" description="Acidic residues" evidence="1">
    <location>
        <begin position="153"/>
        <end position="172"/>
    </location>
</feature>
<dbReference type="PROSITE" id="PS51257">
    <property type="entry name" value="PROKAR_LIPOPROTEIN"/>
    <property type="match status" value="1"/>
</dbReference>
<dbReference type="OrthoDB" id="4336125at2"/>
<evidence type="ECO:0000313" key="3">
    <source>
        <dbReference type="EMBL" id="OEJ25667.1"/>
    </source>
</evidence>
<feature type="signal peptide" evidence="2">
    <location>
        <begin position="1"/>
        <end position="20"/>
    </location>
</feature>